<dbReference type="GO" id="GO:0031146">
    <property type="term" value="P:SCF-dependent proteasomal ubiquitin-dependent protein catabolic process"/>
    <property type="evidence" value="ECO:0007669"/>
    <property type="project" value="TreeGrafter"/>
</dbReference>
<organism evidence="2">
    <name type="scientific">Tanacetum cinerariifolium</name>
    <name type="common">Dalmatian daisy</name>
    <name type="synonym">Chrysanthemum cinerariifolium</name>
    <dbReference type="NCBI Taxonomy" id="118510"/>
    <lineage>
        <taxon>Eukaryota</taxon>
        <taxon>Viridiplantae</taxon>
        <taxon>Streptophyta</taxon>
        <taxon>Embryophyta</taxon>
        <taxon>Tracheophyta</taxon>
        <taxon>Spermatophyta</taxon>
        <taxon>Magnoliopsida</taxon>
        <taxon>eudicotyledons</taxon>
        <taxon>Gunneridae</taxon>
        <taxon>Pentapetalae</taxon>
        <taxon>asterids</taxon>
        <taxon>campanulids</taxon>
        <taxon>Asterales</taxon>
        <taxon>Asteraceae</taxon>
        <taxon>Asteroideae</taxon>
        <taxon>Anthemideae</taxon>
        <taxon>Anthemidinae</taxon>
        <taxon>Tanacetum</taxon>
    </lineage>
</organism>
<dbReference type="GO" id="GO:0019005">
    <property type="term" value="C:SCF ubiquitin ligase complex"/>
    <property type="evidence" value="ECO:0007669"/>
    <property type="project" value="TreeGrafter"/>
</dbReference>
<dbReference type="SUPFAM" id="SSF52047">
    <property type="entry name" value="RNI-like"/>
    <property type="match status" value="1"/>
</dbReference>
<dbReference type="Gene3D" id="3.80.10.10">
    <property type="entry name" value="Ribonuclease Inhibitor"/>
    <property type="match status" value="1"/>
</dbReference>
<feature type="domain" description="COI1 F-box" evidence="1">
    <location>
        <begin position="3"/>
        <end position="39"/>
    </location>
</feature>
<evidence type="ECO:0000259" key="1">
    <source>
        <dbReference type="Pfam" id="PF18511"/>
    </source>
</evidence>
<gene>
    <name evidence="2" type="ORF">Tci_603159</name>
</gene>
<accession>A0A699JE55</accession>
<dbReference type="Pfam" id="PF18511">
    <property type="entry name" value="F-box_5"/>
    <property type="match status" value="1"/>
</dbReference>
<dbReference type="PANTHER" id="PTHR13318">
    <property type="entry name" value="PARTNER OF PAIRED, ISOFORM B-RELATED"/>
    <property type="match status" value="1"/>
</dbReference>
<proteinExistence type="predicted"/>
<sequence length="389" mass="44126">MDELVLDCVMPYIDDKNDLNSVLLVSRRYRDIDSSTRKHVTLHVHFLPNPSRLFLRFPNLESLTLKTYSHGRDYALSSSILVTPWIQEISVKFTHLKSLSIRNMVVFVSDLQLLARTLGYNLRSLEIYGFKMISEDGLVNIARYCKDLRSLRLDGNEIDRDANGKWLHELALEVFNHSKKLDHFGYGIINKDWDYIGFEFPQNIRGLRIEELHEDQFPFLHPYLNQLRELDLKCGVIDHNCQCLLFQNCPSLEVLHAQDICGDGGLQIIGQFYKKLHKLNHDGWVTQTGLIALAQGFLGEEEGITVEYGHNLRNLSLSYTGGSDVGLLELSKGYIKDKGDAGYHGVLTRLMVSDHHNSISLLKKHNTTVGYHPPSPAATTTGPAIAVVV</sequence>
<dbReference type="EMBL" id="BKCJ010402636">
    <property type="protein sequence ID" value="GFA31187.1"/>
    <property type="molecule type" value="Genomic_DNA"/>
</dbReference>
<dbReference type="Gene3D" id="1.20.1280.50">
    <property type="match status" value="1"/>
</dbReference>
<name>A0A699JE55_TANCI</name>
<reference evidence="2" key="1">
    <citation type="journal article" date="2019" name="Sci. Rep.">
        <title>Draft genome of Tanacetum cinerariifolium, the natural source of mosquito coil.</title>
        <authorList>
            <person name="Yamashiro T."/>
            <person name="Shiraishi A."/>
            <person name="Satake H."/>
            <person name="Nakayama K."/>
        </authorList>
    </citation>
    <scope>NUCLEOTIDE SEQUENCE</scope>
</reference>
<dbReference type="InterPro" id="IPR041567">
    <property type="entry name" value="COI1_F-box"/>
</dbReference>
<evidence type="ECO:0000313" key="2">
    <source>
        <dbReference type="EMBL" id="GFA31187.1"/>
    </source>
</evidence>
<comment type="caution">
    <text evidence="2">The sequence shown here is derived from an EMBL/GenBank/DDBJ whole genome shotgun (WGS) entry which is preliminary data.</text>
</comment>
<dbReference type="PANTHER" id="PTHR13318:SF95">
    <property type="entry name" value="F-BOX PROTEIN YLR352W"/>
    <property type="match status" value="1"/>
</dbReference>
<dbReference type="InterPro" id="IPR032675">
    <property type="entry name" value="LRR_dom_sf"/>
</dbReference>
<protein>
    <recommendedName>
        <fullName evidence="1">COI1 F-box domain-containing protein</fullName>
    </recommendedName>
</protein>
<dbReference type="AlphaFoldDB" id="A0A699JE55"/>